<comment type="subcellular location">
    <subcellularLocation>
        <location evidence="1">Nucleus</location>
    </subcellularLocation>
</comment>
<dbReference type="EMBL" id="JANJYJ010000007">
    <property type="protein sequence ID" value="KAK3198101.1"/>
    <property type="molecule type" value="Genomic_DNA"/>
</dbReference>
<dbReference type="InterPro" id="IPR017930">
    <property type="entry name" value="Myb_dom"/>
</dbReference>
<evidence type="ECO:0000256" key="5">
    <source>
        <dbReference type="ARBA" id="ARBA00023242"/>
    </source>
</evidence>
<name>A0AAE0DZ30_9ROSI</name>
<evidence type="ECO:0000256" key="6">
    <source>
        <dbReference type="SAM" id="MobiDB-lite"/>
    </source>
</evidence>
<dbReference type="PROSITE" id="PS50090">
    <property type="entry name" value="MYB_LIKE"/>
    <property type="match status" value="2"/>
</dbReference>
<dbReference type="AlphaFoldDB" id="A0AAE0DZ30"/>
<accession>A0AAE0DZ30</accession>
<dbReference type="PANTHER" id="PTHR44191:SF62">
    <property type="entry name" value="OS04G0341900 PROTEIN"/>
    <property type="match status" value="1"/>
</dbReference>
<evidence type="ECO:0000259" key="7">
    <source>
        <dbReference type="PROSITE" id="PS50090"/>
    </source>
</evidence>
<dbReference type="GO" id="GO:0003677">
    <property type="term" value="F:DNA binding"/>
    <property type="evidence" value="ECO:0007669"/>
    <property type="project" value="UniProtKB-KW"/>
</dbReference>
<dbReference type="InterPro" id="IPR006447">
    <property type="entry name" value="Myb_dom_plants"/>
</dbReference>
<dbReference type="GO" id="GO:0009739">
    <property type="term" value="P:response to gibberellin"/>
    <property type="evidence" value="ECO:0007669"/>
    <property type="project" value="TreeGrafter"/>
</dbReference>
<evidence type="ECO:0000256" key="4">
    <source>
        <dbReference type="ARBA" id="ARBA00023163"/>
    </source>
</evidence>
<dbReference type="GO" id="GO:0005634">
    <property type="term" value="C:nucleus"/>
    <property type="evidence" value="ECO:0007669"/>
    <property type="project" value="UniProtKB-SubCell"/>
</dbReference>
<dbReference type="Pfam" id="PF00249">
    <property type="entry name" value="Myb_DNA-binding"/>
    <property type="match status" value="2"/>
</dbReference>
<reference evidence="9" key="1">
    <citation type="journal article" date="2023" name="Plant J.">
        <title>Genome sequences and population genomics provide insights into the demographic history, inbreeding, and mutation load of two 'living fossil' tree species of Dipteronia.</title>
        <authorList>
            <person name="Feng Y."/>
            <person name="Comes H.P."/>
            <person name="Chen J."/>
            <person name="Zhu S."/>
            <person name="Lu R."/>
            <person name="Zhang X."/>
            <person name="Li P."/>
            <person name="Qiu J."/>
            <person name="Olsen K.M."/>
            <person name="Qiu Y."/>
        </authorList>
    </citation>
    <scope>NUCLEOTIDE SEQUENCE</scope>
    <source>
        <strain evidence="9">NBL</strain>
    </source>
</reference>
<dbReference type="SMART" id="SM00717">
    <property type="entry name" value="SANT"/>
    <property type="match status" value="2"/>
</dbReference>
<sequence length="308" mass="34017">MVKGAARKCSHCGCYGHNSRTCNGRKSLKLLGVTIEKSRKGTMSMVNLQSADVHVGEKRDKAVRKGRKGQAWTEKEHGDFLAGLNVLGKGNWKGISKNFVKTRSPSQVASHAQKFFLRLASPDNKKLRSSLFDRQYQQSAMVKGAARKCSHCGCYGHNSRTCNGRKSLKLLGVTIEKSRKGTMSMVNLQSADVHVGEKRDKAVRKGRKGQAWTEKEHGDFLAGLNVLGKGNWKGISKNFVKTRSPSQVASHAQKFFLRLASPGNKKRRSSLFDRQYQQSASVSGGEFNPKSIGKDWLELKIGPPQSAQ</sequence>
<dbReference type="NCBIfam" id="TIGR01557">
    <property type="entry name" value="myb_SHAQKYF"/>
    <property type="match status" value="2"/>
</dbReference>
<dbReference type="SUPFAM" id="SSF46689">
    <property type="entry name" value="Homeodomain-like"/>
    <property type="match status" value="2"/>
</dbReference>
<dbReference type="InterPro" id="IPR052245">
    <property type="entry name" value="Plant_Stress_Dev_TF"/>
</dbReference>
<protein>
    <submittedName>
        <fullName evidence="9">Uncharacterized protein</fullName>
    </submittedName>
</protein>
<evidence type="ECO:0000256" key="1">
    <source>
        <dbReference type="ARBA" id="ARBA00004123"/>
    </source>
</evidence>
<dbReference type="PANTHER" id="PTHR44191">
    <property type="entry name" value="TRANSCRIPTION FACTOR KUA1"/>
    <property type="match status" value="1"/>
</dbReference>
<dbReference type="PROSITE" id="PS51294">
    <property type="entry name" value="HTH_MYB"/>
    <property type="match status" value="2"/>
</dbReference>
<evidence type="ECO:0000313" key="9">
    <source>
        <dbReference type="EMBL" id="KAK3198101.1"/>
    </source>
</evidence>
<keyword evidence="4" id="KW-0804">Transcription</keyword>
<keyword evidence="5" id="KW-0539">Nucleus</keyword>
<dbReference type="InterPro" id="IPR001005">
    <property type="entry name" value="SANT/Myb"/>
</dbReference>
<feature type="domain" description="HTH myb-type" evidence="8">
    <location>
        <begin position="64"/>
        <end position="120"/>
    </location>
</feature>
<dbReference type="Gene3D" id="1.10.10.60">
    <property type="entry name" value="Homeodomain-like"/>
    <property type="match status" value="2"/>
</dbReference>
<keyword evidence="2" id="KW-0805">Transcription regulation</keyword>
<dbReference type="GO" id="GO:0006355">
    <property type="term" value="P:regulation of DNA-templated transcription"/>
    <property type="evidence" value="ECO:0007669"/>
    <property type="project" value="UniProtKB-ARBA"/>
</dbReference>
<evidence type="ECO:0000256" key="3">
    <source>
        <dbReference type="ARBA" id="ARBA00023125"/>
    </source>
</evidence>
<feature type="domain" description="HTH myb-type" evidence="8">
    <location>
        <begin position="204"/>
        <end position="260"/>
    </location>
</feature>
<feature type="domain" description="Myb-like" evidence="7">
    <location>
        <begin position="64"/>
        <end position="116"/>
    </location>
</feature>
<feature type="domain" description="Myb-like" evidence="7">
    <location>
        <begin position="204"/>
        <end position="256"/>
    </location>
</feature>
<dbReference type="CDD" id="cd00167">
    <property type="entry name" value="SANT"/>
    <property type="match status" value="2"/>
</dbReference>
<dbReference type="InterPro" id="IPR009057">
    <property type="entry name" value="Homeodomain-like_sf"/>
</dbReference>
<organism evidence="9 10">
    <name type="scientific">Dipteronia sinensis</name>
    <dbReference type="NCBI Taxonomy" id="43782"/>
    <lineage>
        <taxon>Eukaryota</taxon>
        <taxon>Viridiplantae</taxon>
        <taxon>Streptophyta</taxon>
        <taxon>Embryophyta</taxon>
        <taxon>Tracheophyta</taxon>
        <taxon>Spermatophyta</taxon>
        <taxon>Magnoliopsida</taxon>
        <taxon>eudicotyledons</taxon>
        <taxon>Gunneridae</taxon>
        <taxon>Pentapetalae</taxon>
        <taxon>rosids</taxon>
        <taxon>malvids</taxon>
        <taxon>Sapindales</taxon>
        <taxon>Sapindaceae</taxon>
        <taxon>Hippocastanoideae</taxon>
        <taxon>Acereae</taxon>
        <taxon>Dipteronia</taxon>
    </lineage>
</organism>
<evidence type="ECO:0000313" key="10">
    <source>
        <dbReference type="Proteomes" id="UP001281410"/>
    </source>
</evidence>
<comment type="caution">
    <text evidence="9">The sequence shown here is derived from an EMBL/GenBank/DDBJ whole genome shotgun (WGS) entry which is preliminary data.</text>
</comment>
<dbReference type="GO" id="GO:0009723">
    <property type="term" value="P:response to ethylene"/>
    <property type="evidence" value="ECO:0007669"/>
    <property type="project" value="TreeGrafter"/>
</dbReference>
<feature type="region of interest" description="Disordered" evidence="6">
    <location>
        <begin position="281"/>
        <end position="308"/>
    </location>
</feature>
<gene>
    <name evidence="9" type="ORF">Dsin_021516</name>
</gene>
<evidence type="ECO:0000256" key="2">
    <source>
        <dbReference type="ARBA" id="ARBA00023015"/>
    </source>
</evidence>
<proteinExistence type="predicted"/>
<dbReference type="Proteomes" id="UP001281410">
    <property type="component" value="Unassembled WGS sequence"/>
</dbReference>
<evidence type="ECO:0000259" key="8">
    <source>
        <dbReference type="PROSITE" id="PS51294"/>
    </source>
</evidence>
<keyword evidence="10" id="KW-1185">Reference proteome</keyword>
<keyword evidence="3" id="KW-0238">DNA-binding</keyword>